<dbReference type="NCBIfam" id="NF045524">
    <property type="entry name" value="MXAN_6640_HExxH"/>
    <property type="match status" value="1"/>
</dbReference>
<keyword evidence="4" id="KW-1185">Reference proteome</keyword>
<dbReference type="AlphaFoldDB" id="A0A853BZN8"/>
<dbReference type="EMBL" id="JACCFP010000001">
    <property type="protein sequence ID" value="NYI99931.1"/>
    <property type="molecule type" value="Genomic_DNA"/>
</dbReference>
<proteinExistence type="predicted"/>
<accession>A0A853BZN8</accession>
<reference evidence="3 4" key="1">
    <citation type="submission" date="2020-07" db="EMBL/GenBank/DDBJ databases">
        <title>Sequencing the genomes of 1000 actinobacteria strains.</title>
        <authorList>
            <person name="Klenk H.-P."/>
        </authorList>
    </citation>
    <scope>NUCLEOTIDE SEQUENCE [LARGE SCALE GENOMIC DNA]</scope>
    <source>
        <strain evidence="3 4">DSM 103833</strain>
    </source>
</reference>
<gene>
    <name evidence="3" type="ORF">HNR19_000630</name>
</gene>
<comment type="caution">
    <text evidence="3">The sequence shown here is derived from an EMBL/GenBank/DDBJ whole genome shotgun (WGS) entry which is preliminary data.</text>
</comment>
<dbReference type="Proteomes" id="UP000530424">
    <property type="component" value="Unassembled WGS sequence"/>
</dbReference>
<feature type="compositionally biased region" description="Low complexity" evidence="1">
    <location>
        <begin position="31"/>
        <end position="43"/>
    </location>
</feature>
<evidence type="ECO:0000313" key="3">
    <source>
        <dbReference type="EMBL" id="NYI99931.1"/>
    </source>
</evidence>
<feature type="signal peptide" evidence="2">
    <location>
        <begin position="1"/>
        <end position="26"/>
    </location>
</feature>
<feature type="region of interest" description="Disordered" evidence="1">
    <location>
        <begin position="31"/>
        <end position="50"/>
    </location>
</feature>
<feature type="chain" id="PRO_5032411694" evidence="2">
    <location>
        <begin position="27"/>
        <end position="529"/>
    </location>
</feature>
<sequence length="529" mass="58235">MPRRSHPLLRALLLLCTLGLIVPALASPGSATPTPAATTLAAEPDPDANPHRAQRAIEALERVQDLLAGEGKNGARSLTLELRDLALLRGQLTGVQRAQANQLLARPLRPSKSQRKCSSVICVHWQTKRQSERHGVRSLKYVRNVLRTMTAVHKKYIAAGYRRPFRDGRRGGNSKPDVYLGDIGANNLYGYCTTDDPRPPKHGGTWGFCVLDNDYSSEQFPAHTPLENMKVTAAHEYFHNVQFAHDYGEDAWFMEATATWAEDEVYDHINDNAFYLPHGPISNPLTSLDTFAYDGLFHYGTWIFIRYLTDRYGTKVAGMDDLVLDMWNGATGKDRAKYSLASVVQTLQANGTTLEAEYAKFAAGNRQPSRTYPQEYQEVAADPENKDGYPRTPLVDQFSLAPDATQGFGRSYDHLTARTVRYVPTDETGPLSMLNLTFDLADTPSGGHAVIVTKPVSGAQTQTLVTADGAAAPIPFDVAATKWVEVTIVNGSSRFDCWNGSNYPMPDYSCMGDSRDDGVMQKVSAAVTP</sequence>
<dbReference type="RefSeq" id="WP_179666566.1">
    <property type="nucleotide sequence ID" value="NZ_JACCFP010000001.1"/>
</dbReference>
<protein>
    <submittedName>
        <fullName evidence="3">Uncharacterized protein</fullName>
    </submittedName>
</protein>
<evidence type="ECO:0000313" key="4">
    <source>
        <dbReference type="Proteomes" id="UP000530424"/>
    </source>
</evidence>
<organism evidence="3 4">
    <name type="scientific">Nocardioides thalensis</name>
    <dbReference type="NCBI Taxonomy" id="1914755"/>
    <lineage>
        <taxon>Bacteria</taxon>
        <taxon>Bacillati</taxon>
        <taxon>Actinomycetota</taxon>
        <taxon>Actinomycetes</taxon>
        <taxon>Propionibacteriales</taxon>
        <taxon>Nocardioidaceae</taxon>
        <taxon>Nocardioides</taxon>
    </lineage>
</organism>
<name>A0A853BZN8_9ACTN</name>
<evidence type="ECO:0000256" key="1">
    <source>
        <dbReference type="SAM" id="MobiDB-lite"/>
    </source>
</evidence>
<keyword evidence="2" id="KW-0732">Signal</keyword>
<evidence type="ECO:0000256" key="2">
    <source>
        <dbReference type="SAM" id="SignalP"/>
    </source>
</evidence>